<evidence type="ECO:0000256" key="6">
    <source>
        <dbReference type="SAM" id="Phobius"/>
    </source>
</evidence>
<dbReference type="EMBL" id="JAPDFL010000001">
    <property type="protein sequence ID" value="MCW1933293.1"/>
    <property type="molecule type" value="Genomic_DNA"/>
</dbReference>
<dbReference type="PANTHER" id="PTHR43124:SF3">
    <property type="entry name" value="CHLORAMPHENICOL EFFLUX PUMP RV0191"/>
    <property type="match status" value="1"/>
</dbReference>
<evidence type="ECO:0000256" key="4">
    <source>
        <dbReference type="ARBA" id="ARBA00022989"/>
    </source>
</evidence>
<dbReference type="CDD" id="cd17320">
    <property type="entry name" value="MFS_MdfA_MDR_like"/>
    <property type="match status" value="1"/>
</dbReference>
<dbReference type="PROSITE" id="PS00216">
    <property type="entry name" value="SUGAR_TRANSPORT_1"/>
    <property type="match status" value="1"/>
</dbReference>
<protein>
    <submittedName>
        <fullName evidence="8">Multidrug effflux MFS transporter</fullName>
    </submittedName>
</protein>
<proteinExistence type="predicted"/>
<dbReference type="InterPro" id="IPR020846">
    <property type="entry name" value="MFS_dom"/>
</dbReference>
<keyword evidence="9" id="KW-1185">Reference proteome</keyword>
<accession>A0ABT3H0F4</accession>
<evidence type="ECO:0000313" key="8">
    <source>
        <dbReference type="EMBL" id="MCW1933293.1"/>
    </source>
</evidence>
<keyword evidence="4 6" id="KW-1133">Transmembrane helix</keyword>
<feature type="domain" description="Major facilitator superfamily (MFS) profile" evidence="7">
    <location>
        <begin position="13"/>
        <end position="399"/>
    </location>
</feature>
<feature type="transmembrane region" description="Helical" evidence="6">
    <location>
        <begin position="375"/>
        <end position="395"/>
    </location>
</feature>
<feature type="transmembrane region" description="Helical" evidence="6">
    <location>
        <begin position="255"/>
        <end position="276"/>
    </location>
</feature>
<feature type="transmembrane region" description="Helical" evidence="6">
    <location>
        <begin position="138"/>
        <end position="156"/>
    </location>
</feature>
<dbReference type="InterPro" id="IPR005829">
    <property type="entry name" value="Sugar_transporter_CS"/>
</dbReference>
<name>A0ABT3H0F4_9RHOB</name>
<dbReference type="PROSITE" id="PS50850">
    <property type="entry name" value="MFS"/>
    <property type="match status" value="1"/>
</dbReference>
<keyword evidence="5 6" id="KW-0472">Membrane</keyword>
<feature type="transmembrane region" description="Helical" evidence="6">
    <location>
        <begin position="80"/>
        <end position="99"/>
    </location>
</feature>
<dbReference type="InterPro" id="IPR036259">
    <property type="entry name" value="MFS_trans_sf"/>
</dbReference>
<comment type="caution">
    <text evidence="8">The sequence shown here is derived from an EMBL/GenBank/DDBJ whole genome shotgun (WGS) entry which is preliminary data.</text>
</comment>
<sequence length="401" mass="43195">MTPPTKTLPFPEFIGLLALLMATVAYSVDAMLPLLTPISEELAQGSMAQAQQVITVFMIGLGTGTFIMGPLSDRLGRKTVILCGIVLYMIAAAIAATSQDITMLLVARFLQGFGAAAPRVVSQALVRDLYSGRMMARVVSFSMTVFTLVPAIAPFMGAELGALFGWRAIFWSFMAFGTVSGLWLLLRQPETLSAENRRPLAIAPLWLALKTVLGHSLVRLYLLALTFVFTTMLCWISGVAAIFEQSFDRTAQFPAWFAFVAILSAPASLINARLVVKVGMRRMVAIALTWQIAISVIALIGFQYPLGDWGFELFILFMLMQFFSIGFLIGNLNALVLEPMGHVAGMAASVVGGFSTVISALLAATAATFMNGTPVPLAVSSLLCLVLASACMIWARQLRAD</sequence>
<feature type="transmembrane region" description="Helical" evidence="6">
    <location>
        <begin position="343"/>
        <end position="369"/>
    </location>
</feature>
<dbReference type="InterPro" id="IPR011701">
    <property type="entry name" value="MFS"/>
</dbReference>
<evidence type="ECO:0000256" key="5">
    <source>
        <dbReference type="ARBA" id="ARBA00023136"/>
    </source>
</evidence>
<comment type="subcellular location">
    <subcellularLocation>
        <location evidence="1">Cell membrane</location>
        <topology evidence="1">Multi-pass membrane protein</topology>
    </subcellularLocation>
</comment>
<dbReference type="RefSeq" id="WP_264506219.1">
    <property type="nucleotide sequence ID" value="NZ_JAPDFL010000001.1"/>
</dbReference>
<evidence type="ECO:0000256" key="1">
    <source>
        <dbReference type="ARBA" id="ARBA00004651"/>
    </source>
</evidence>
<dbReference type="Gene3D" id="1.20.1720.10">
    <property type="entry name" value="Multidrug resistance protein D"/>
    <property type="match status" value="1"/>
</dbReference>
<gene>
    <name evidence="8" type="ORF">OKW52_13740</name>
</gene>
<reference evidence="8 9" key="1">
    <citation type="submission" date="2022-10" db="EMBL/GenBank/DDBJ databases">
        <title>Pararhodobacter sp. nov., isolated from marine algae.</title>
        <authorList>
            <person name="Choi B.J."/>
            <person name="Kim J.M."/>
            <person name="Lee J.K."/>
            <person name="Choi D.G."/>
            <person name="Jeon C.O."/>
        </authorList>
    </citation>
    <scope>NUCLEOTIDE SEQUENCE [LARGE SCALE GENOMIC DNA]</scope>
    <source>
        <strain evidence="8 9">ZQ420</strain>
    </source>
</reference>
<feature type="transmembrane region" description="Helical" evidence="6">
    <location>
        <begin position="283"/>
        <end position="302"/>
    </location>
</feature>
<feature type="transmembrane region" description="Helical" evidence="6">
    <location>
        <begin position="105"/>
        <end position="126"/>
    </location>
</feature>
<organism evidence="8 9">
    <name type="scientific">Pararhodobacter zhoushanensis</name>
    <dbReference type="NCBI Taxonomy" id="2479545"/>
    <lineage>
        <taxon>Bacteria</taxon>
        <taxon>Pseudomonadati</taxon>
        <taxon>Pseudomonadota</taxon>
        <taxon>Alphaproteobacteria</taxon>
        <taxon>Rhodobacterales</taxon>
        <taxon>Paracoccaceae</taxon>
        <taxon>Pararhodobacter</taxon>
    </lineage>
</organism>
<dbReference type="InterPro" id="IPR050189">
    <property type="entry name" value="MFS_Efflux_Transporters"/>
</dbReference>
<dbReference type="SUPFAM" id="SSF103473">
    <property type="entry name" value="MFS general substrate transporter"/>
    <property type="match status" value="1"/>
</dbReference>
<evidence type="ECO:0000256" key="3">
    <source>
        <dbReference type="ARBA" id="ARBA00022692"/>
    </source>
</evidence>
<keyword evidence="2" id="KW-1003">Cell membrane</keyword>
<feature type="transmembrane region" description="Helical" evidence="6">
    <location>
        <begin position="220"/>
        <end position="243"/>
    </location>
</feature>
<evidence type="ECO:0000313" key="9">
    <source>
        <dbReference type="Proteomes" id="UP001208938"/>
    </source>
</evidence>
<dbReference type="Pfam" id="PF07690">
    <property type="entry name" value="MFS_1"/>
    <property type="match status" value="1"/>
</dbReference>
<feature type="transmembrane region" description="Helical" evidence="6">
    <location>
        <begin position="314"/>
        <end position="336"/>
    </location>
</feature>
<evidence type="ECO:0000259" key="7">
    <source>
        <dbReference type="PROSITE" id="PS50850"/>
    </source>
</evidence>
<evidence type="ECO:0000256" key="2">
    <source>
        <dbReference type="ARBA" id="ARBA00022475"/>
    </source>
</evidence>
<feature type="transmembrane region" description="Helical" evidence="6">
    <location>
        <begin position="51"/>
        <end position="68"/>
    </location>
</feature>
<keyword evidence="3 6" id="KW-0812">Transmembrane</keyword>
<dbReference type="PANTHER" id="PTHR43124">
    <property type="entry name" value="PURINE EFFLUX PUMP PBUE"/>
    <property type="match status" value="1"/>
</dbReference>
<dbReference type="Proteomes" id="UP001208938">
    <property type="component" value="Unassembled WGS sequence"/>
</dbReference>
<feature type="transmembrane region" description="Helical" evidence="6">
    <location>
        <begin position="168"/>
        <end position="186"/>
    </location>
</feature>